<evidence type="ECO:0000256" key="10">
    <source>
        <dbReference type="ARBA" id="ARBA00023077"/>
    </source>
</evidence>
<evidence type="ECO:0000256" key="12">
    <source>
        <dbReference type="ARBA" id="ARBA00023237"/>
    </source>
</evidence>
<dbReference type="NCBIfam" id="TIGR01783">
    <property type="entry name" value="TonB-siderophor"/>
    <property type="match status" value="1"/>
</dbReference>
<evidence type="ECO:0000259" key="17">
    <source>
        <dbReference type="Pfam" id="PF07715"/>
    </source>
</evidence>
<evidence type="ECO:0000256" key="1">
    <source>
        <dbReference type="ARBA" id="ARBA00004571"/>
    </source>
</evidence>
<feature type="non-terminal residue" evidence="18">
    <location>
        <position position="1"/>
    </location>
</feature>
<dbReference type="InterPro" id="IPR010105">
    <property type="entry name" value="TonB_sidphr_rcpt"/>
</dbReference>
<dbReference type="PROSITE" id="PS52016">
    <property type="entry name" value="TONB_DEPENDENT_REC_3"/>
    <property type="match status" value="1"/>
</dbReference>
<comment type="subcellular location">
    <subcellularLocation>
        <location evidence="1 13">Cell outer membrane</location>
        <topology evidence="1 13">Multi-pass membrane protein</topology>
    </subcellularLocation>
</comment>
<keyword evidence="18" id="KW-0675">Receptor</keyword>
<dbReference type="Pfam" id="PF00593">
    <property type="entry name" value="TonB_dep_Rec_b-barrel"/>
    <property type="match status" value="1"/>
</dbReference>
<dbReference type="Gene3D" id="2.40.170.20">
    <property type="entry name" value="TonB-dependent receptor, beta-barrel domain"/>
    <property type="match status" value="1"/>
</dbReference>
<feature type="compositionally biased region" description="Low complexity" evidence="15">
    <location>
        <begin position="72"/>
        <end position="94"/>
    </location>
</feature>
<keyword evidence="5" id="KW-0410">Iron transport</keyword>
<evidence type="ECO:0000256" key="7">
    <source>
        <dbReference type="ARBA" id="ARBA00022729"/>
    </source>
</evidence>
<keyword evidence="6 13" id="KW-0812">Transmembrane</keyword>
<keyword evidence="7" id="KW-0732">Signal</keyword>
<evidence type="ECO:0000256" key="13">
    <source>
        <dbReference type="PROSITE-ProRule" id="PRU01360"/>
    </source>
</evidence>
<evidence type="ECO:0000313" key="18">
    <source>
        <dbReference type="EMBL" id="NMF62643.1"/>
    </source>
</evidence>
<dbReference type="Pfam" id="PF07715">
    <property type="entry name" value="Plug"/>
    <property type="match status" value="1"/>
</dbReference>
<sequence length="781" mass="85683">APGDRPFTFRSQKPIAGVTEITVTNFDANTIRVTVIGEASAPTVELYDSPKEGLIFSVSTAASIAQNSTPNQRQGQGSQQPQTQTQPTQPSAQGDEPIELVVTGEQDGYSASDATTATKTDTPLRDIPQSIQVIPQTVIKDQQITRITDAVSNVSGVTVQRDLDQSVDSYNIRGFTTQNFLIDGFYFPAYGSLDLSPYSIERVEVLKGPGSVLYGQLEPGGIVNYVTKKPLSEPYYSGEFVIGNYDFYNPSIDISGPLTEDKRLLYRLNAAYQSTGSFVDFVNGESFSISPTLTYKIGDATTLNLRYNYSNTDYLTYSGLPAEPKSFNAPINRFLGEPNSDSKVHSENHLINLNFTHRFNKHLEFRSSFTTQLTNSNNPGIFRVRGLQDDGRTVNRDFAVDISDIEIYSLQNNFIADFNTGSIQHKLLFGVDWTKLNALQPGLRAGQAETPLSPGAVVAPIDLFNPIYGAPAPTVFDGFSGVDNAISGTFVETSAIYLQDQVTLLPNLKLLLGGRYDFVNNASTRQPIDQNFNTLGASTRDESYSEAFSPRIGIVYQPIEPLSLYASFSQSFVPNTGRNRNGGVFEPSRGTQYEAGIRAELLDRRLIANLAAYEITKTNVLTSDAQDQNFQIATGEVTSRGIEFDLAGKILPGWNIIASLFHNDAFVSKDESIPKGDRLTGAPRQGGSLWTTYEIQSGNLQGFGFGAGVFFAGSRDVVLPNTFKIPSYGRFDAAVFYRRDNWRVGINFKNLLDTKYYESTTFGDIRPAAPFTVLGTVSVSF</sequence>
<feature type="region of interest" description="Disordered" evidence="15">
    <location>
        <begin position="65"/>
        <end position="94"/>
    </location>
</feature>
<evidence type="ECO:0000256" key="5">
    <source>
        <dbReference type="ARBA" id="ARBA00022496"/>
    </source>
</evidence>
<keyword evidence="4 13" id="KW-1134">Transmembrane beta strand</keyword>
<evidence type="ECO:0000256" key="3">
    <source>
        <dbReference type="ARBA" id="ARBA00022448"/>
    </source>
</evidence>
<keyword evidence="11 13" id="KW-0472">Membrane</keyword>
<dbReference type="InterPro" id="IPR000531">
    <property type="entry name" value="Beta-barrel_TonB"/>
</dbReference>
<dbReference type="InterPro" id="IPR036942">
    <property type="entry name" value="Beta-barrel_TonB_sf"/>
</dbReference>
<dbReference type="PANTHER" id="PTHR32552:SF68">
    <property type="entry name" value="FERRICHROME OUTER MEMBRANE TRANSPORTER_PHAGE RECEPTOR"/>
    <property type="match status" value="1"/>
</dbReference>
<feature type="domain" description="TonB-dependent receptor-like beta-barrel" evidence="16">
    <location>
        <begin position="296"/>
        <end position="751"/>
    </location>
</feature>
<dbReference type="PANTHER" id="PTHR32552">
    <property type="entry name" value="FERRICHROME IRON RECEPTOR-RELATED"/>
    <property type="match status" value="1"/>
</dbReference>
<comment type="similarity">
    <text evidence="2 13 14">Belongs to the TonB-dependent receptor family.</text>
</comment>
<keyword evidence="8" id="KW-0408">Iron</keyword>
<dbReference type="Proteomes" id="UP000762253">
    <property type="component" value="Unassembled WGS sequence"/>
</dbReference>
<evidence type="ECO:0000256" key="11">
    <source>
        <dbReference type="ARBA" id="ARBA00023136"/>
    </source>
</evidence>
<dbReference type="CDD" id="cd01347">
    <property type="entry name" value="ligand_gated_channel"/>
    <property type="match status" value="1"/>
</dbReference>
<organism evidence="18 19">
    <name type="scientific">Brasilonema octagenarum UFV-OR1</name>
    <dbReference type="NCBI Taxonomy" id="417115"/>
    <lineage>
        <taxon>Bacteria</taxon>
        <taxon>Bacillati</taxon>
        <taxon>Cyanobacteriota</taxon>
        <taxon>Cyanophyceae</taxon>
        <taxon>Nostocales</taxon>
        <taxon>Scytonemataceae</taxon>
        <taxon>Brasilonema</taxon>
        <taxon>Octagenarum group</taxon>
    </lineage>
</organism>
<keyword evidence="19" id="KW-1185">Reference proteome</keyword>
<evidence type="ECO:0000313" key="19">
    <source>
        <dbReference type="Proteomes" id="UP000762253"/>
    </source>
</evidence>
<evidence type="ECO:0000256" key="4">
    <source>
        <dbReference type="ARBA" id="ARBA00022452"/>
    </source>
</evidence>
<evidence type="ECO:0000259" key="16">
    <source>
        <dbReference type="Pfam" id="PF00593"/>
    </source>
</evidence>
<evidence type="ECO:0000256" key="2">
    <source>
        <dbReference type="ARBA" id="ARBA00009810"/>
    </source>
</evidence>
<keyword evidence="12 13" id="KW-0998">Cell outer membrane</keyword>
<comment type="caution">
    <text evidence="18">The sequence shown here is derived from an EMBL/GenBank/DDBJ whole genome shotgun (WGS) entry which is preliminary data.</text>
</comment>
<dbReference type="InterPro" id="IPR012910">
    <property type="entry name" value="Plug_dom"/>
</dbReference>
<dbReference type="EMBL" id="QMEC01000020">
    <property type="protein sequence ID" value="NMF62643.1"/>
    <property type="molecule type" value="Genomic_DNA"/>
</dbReference>
<evidence type="ECO:0000256" key="15">
    <source>
        <dbReference type="SAM" id="MobiDB-lite"/>
    </source>
</evidence>
<dbReference type="RefSeq" id="WP_211178360.1">
    <property type="nucleotide sequence ID" value="NZ_QMEC01000020.1"/>
</dbReference>
<keyword evidence="9" id="KW-0406">Ion transport</keyword>
<gene>
    <name evidence="18" type="ORF">DP115_07570</name>
</gene>
<dbReference type="InterPro" id="IPR037066">
    <property type="entry name" value="Plug_dom_sf"/>
</dbReference>
<evidence type="ECO:0000256" key="9">
    <source>
        <dbReference type="ARBA" id="ARBA00023065"/>
    </source>
</evidence>
<evidence type="ECO:0000256" key="8">
    <source>
        <dbReference type="ARBA" id="ARBA00023004"/>
    </source>
</evidence>
<keyword evidence="3 13" id="KW-0813">Transport</keyword>
<reference evidence="18 19" key="1">
    <citation type="submission" date="2018-06" db="EMBL/GenBank/DDBJ databases">
        <title>Comparative genomics of Brasilonema spp. strains.</title>
        <authorList>
            <person name="Alvarenga D.O."/>
            <person name="Fiore M.F."/>
            <person name="Varani A.M."/>
        </authorList>
    </citation>
    <scope>NUCLEOTIDE SEQUENCE [LARGE SCALE GENOMIC DNA]</scope>
    <source>
        <strain evidence="18 19">UFV-OR1</strain>
    </source>
</reference>
<evidence type="ECO:0000256" key="14">
    <source>
        <dbReference type="RuleBase" id="RU003357"/>
    </source>
</evidence>
<feature type="domain" description="TonB-dependent receptor plug" evidence="17">
    <location>
        <begin position="124"/>
        <end position="222"/>
    </location>
</feature>
<protein>
    <submittedName>
        <fullName evidence="18">TonB-dependent siderophore receptor</fullName>
    </submittedName>
</protein>
<proteinExistence type="inferred from homology"/>
<keyword evidence="10 14" id="KW-0798">TonB box</keyword>
<name>A0ABX1M2D1_9CYAN</name>
<dbReference type="Gene3D" id="2.170.130.10">
    <property type="entry name" value="TonB-dependent receptor, plug domain"/>
    <property type="match status" value="1"/>
</dbReference>
<dbReference type="InterPro" id="IPR039426">
    <property type="entry name" value="TonB-dep_rcpt-like"/>
</dbReference>
<dbReference type="SUPFAM" id="SSF56935">
    <property type="entry name" value="Porins"/>
    <property type="match status" value="1"/>
</dbReference>
<evidence type="ECO:0000256" key="6">
    <source>
        <dbReference type="ARBA" id="ARBA00022692"/>
    </source>
</evidence>
<accession>A0ABX1M2D1</accession>